<sequence>MKNKTRIIIKGKDETDNILGVSKRGCLVDVTFANGKTYSYNESNVQLKRSALSDDHARECFEYLKRIAKLTGLQVAEVGNTLASQYAKIDFVDPDSMLGTFLSGNAPQLAVTESIFAVYPFNFNASQKKAVENALAHPLSVVEGPPGTGKTQTVLNIIANAVMRGESVAVVSSNNSATANVLDKLQKYGIDFITAYLGNQANKQEFINSQKPLPNLKSWKLPQEEERTINQSLHSLHASLSKMLEKKNKLSQIRQQNRSLELEYKRFCEYATYNDEFISRYLRPTSSDIALELWLECEKYAERGRPPGLFTRIVNRFRRGVANKLFYSEPPEVMVALCQRRWYVAKIDELERSMSQLDKKLEEFDFDEKMSECSDLSMKLFRSRLAEKYARTARTIFALNDLWKHPKDFIGEYPVILATTYSLRSSLSHKVMYDYVIIDEASQVDLATGALALSCAKKIIVVGDLKQLPNVVDSALARRTDSVFSEFNLPEAYRYKNHSLLAAVSELFPRVPRTLLREHYRCHPQIIEFCNQKFYNNQLIILTEPTSERRPLIVYKTPPGNHARERVNQRQIDIIKNEVIPQQCLDDSTISLGIVTPYRNQTNALQEAFRNTSIQADTVDKFQGRERDVIILSTVDNKISDFADNANRLNVAVSRAVKQLIVVMNRGDDAHDTNIGDLVRYIKYNNMEIVHSSTYSVFDYLYDSYRSERNRILKKRRRISEYDSENLMYIMICELLENERFTKLSVAEHVPLKMIIRDIEKLTEDEKRYAGNILTHVDFLIFDKLGKVPLLAIEVDGVAFHKDGSRQAERDKLKNGIFEKYGLPLIRFKTDGSGERELLYAKLNDVLAQSTP</sequence>
<dbReference type="GO" id="GO:0016787">
    <property type="term" value="F:hydrolase activity"/>
    <property type="evidence" value="ECO:0007669"/>
    <property type="project" value="UniProtKB-KW"/>
</dbReference>
<comment type="similarity">
    <text evidence="1">Belongs to the DNA2/NAM7 helicase family.</text>
</comment>
<protein>
    <submittedName>
        <fullName evidence="9">AAA family ATPase</fullName>
    </submittedName>
</protein>
<dbReference type="InterPro" id="IPR047187">
    <property type="entry name" value="SF1_C_Upf1"/>
</dbReference>
<feature type="domain" description="DNA2/NAM7 helicase helicase" evidence="7">
    <location>
        <begin position="123"/>
        <end position="474"/>
    </location>
</feature>
<feature type="domain" description="DUF2726" evidence="6">
    <location>
        <begin position="724"/>
        <end position="843"/>
    </location>
</feature>
<evidence type="ECO:0000256" key="1">
    <source>
        <dbReference type="ARBA" id="ARBA00007913"/>
    </source>
</evidence>
<dbReference type="SUPFAM" id="SSF52540">
    <property type="entry name" value="P-loop containing nucleoside triphosphate hydrolases"/>
    <property type="match status" value="1"/>
</dbReference>
<accession>A0A7T6ARF6</accession>
<dbReference type="Pfam" id="PF10881">
    <property type="entry name" value="DUF2726"/>
    <property type="match status" value="1"/>
</dbReference>
<dbReference type="InterPro" id="IPR041677">
    <property type="entry name" value="DNA2/NAM7_AAA_11"/>
</dbReference>
<dbReference type="CDD" id="cd18808">
    <property type="entry name" value="SF1_C_Upf1"/>
    <property type="match status" value="1"/>
</dbReference>
<evidence type="ECO:0000256" key="5">
    <source>
        <dbReference type="ARBA" id="ARBA00022840"/>
    </source>
</evidence>
<name>A0A7T6ARF6_9BACT</name>
<dbReference type="InterPro" id="IPR027417">
    <property type="entry name" value="P-loop_NTPase"/>
</dbReference>
<keyword evidence="2" id="KW-0547">Nucleotide-binding</keyword>
<evidence type="ECO:0000313" key="9">
    <source>
        <dbReference type="EMBL" id="QQG66771.1"/>
    </source>
</evidence>
<evidence type="ECO:0000256" key="3">
    <source>
        <dbReference type="ARBA" id="ARBA00022801"/>
    </source>
</evidence>
<dbReference type="RefSeq" id="WP_199263056.1">
    <property type="nucleotide sequence ID" value="NZ_CP054140.1"/>
</dbReference>
<evidence type="ECO:0000313" key="10">
    <source>
        <dbReference type="Proteomes" id="UP000596092"/>
    </source>
</evidence>
<dbReference type="Pfam" id="PF13087">
    <property type="entry name" value="AAA_12"/>
    <property type="match status" value="1"/>
</dbReference>
<proteinExistence type="inferred from homology"/>
<dbReference type="KEGG" id="dog:HP555_13305"/>
<gene>
    <name evidence="9" type="ORF">HP555_13305</name>
</gene>
<feature type="domain" description="DNA2/NAM7 helicase-like C-terminal" evidence="8">
    <location>
        <begin position="498"/>
        <end position="665"/>
    </location>
</feature>
<evidence type="ECO:0000259" key="8">
    <source>
        <dbReference type="Pfam" id="PF13087"/>
    </source>
</evidence>
<dbReference type="InterPro" id="IPR041679">
    <property type="entry name" value="DNA2/NAM7-like_C"/>
</dbReference>
<evidence type="ECO:0000256" key="4">
    <source>
        <dbReference type="ARBA" id="ARBA00022806"/>
    </source>
</evidence>
<dbReference type="Gene3D" id="3.40.50.300">
    <property type="entry name" value="P-loop containing nucleotide triphosphate hydrolases"/>
    <property type="match status" value="3"/>
</dbReference>
<dbReference type="InterPro" id="IPR024402">
    <property type="entry name" value="DUF2726"/>
</dbReference>
<dbReference type="EMBL" id="CP054140">
    <property type="protein sequence ID" value="QQG66771.1"/>
    <property type="molecule type" value="Genomic_DNA"/>
</dbReference>
<dbReference type="GO" id="GO:0043139">
    <property type="term" value="F:5'-3' DNA helicase activity"/>
    <property type="evidence" value="ECO:0007669"/>
    <property type="project" value="TreeGrafter"/>
</dbReference>
<dbReference type="Proteomes" id="UP000596092">
    <property type="component" value="Chromosome"/>
</dbReference>
<keyword evidence="10" id="KW-1185">Reference proteome</keyword>
<organism evidence="9 10">
    <name type="scientific">Desulfobulbus oligotrophicus</name>
    <dbReference type="NCBI Taxonomy" id="1909699"/>
    <lineage>
        <taxon>Bacteria</taxon>
        <taxon>Pseudomonadati</taxon>
        <taxon>Thermodesulfobacteriota</taxon>
        <taxon>Desulfobulbia</taxon>
        <taxon>Desulfobulbales</taxon>
        <taxon>Desulfobulbaceae</taxon>
        <taxon>Desulfobulbus</taxon>
    </lineage>
</organism>
<dbReference type="GO" id="GO:0005524">
    <property type="term" value="F:ATP binding"/>
    <property type="evidence" value="ECO:0007669"/>
    <property type="project" value="UniProtKB-KW"/>
</dbReference>
<dbReference type="AlphaFoldDB" id="A0A7T6ARF6"/>
<keyword evidence="4" id="KW-0347">Helicase</keyword>
<reference evidence="9 10" key="1">
    <citation type="submission" date="2020-05" db="EMBL/GenBank/DDBJ databases">
        <title>Complete genome of Desulfobulbus oligotrophicus.</title>
        <authorList>
            <person name="Podar M."/>
        </authorList>
    </citation>
    <scope>NUCLEOTIDE SEQUENCE [LARGE SCALE GENOMIC DNA]</scope>
    <source>
        <strain evidence="9 10">Prop6</strain>
    </source>
</reference>
<evidence type="ECO:0000259" key="7">
    <source>
        <dbReference type="Pfam" id="PF13086"/>
    </source>
</evidence>
<evidence type="ECO:0000259" key="6">
    <source>
        <dbReference type="Pfam" id="PF10881"/>
    </source>
</evidence>
<dbReference type="InterPro" id="IPR050534">
    <property type="entry name" value="Coronavir_polyprotein_1ab"/>
</dbReference>
<dbReference type="CDD" id="cd17934">
    <property type="entry name" value="DEXXQc_Upf1-like"/>
    <property type="match status" value="1"/>
</dbReference>
<keyword evidence="5" id="KW-0067">ATP-binding</keyword>
<keyword evidence="3" id="KW-0378">Hydrolase</keyword>
<dbReference type="PANTHER" id="PTHR43788:SF8">
    <property type="entry name" value="DNA-BINDING PROTEIN SMUBP-2"/>
    <property type="match status" value="1"/>
</dbReference>
<evidence type="ECO:0000256" key="2">
    <source>
        <dbReference type="ARBA" id="ARBA00022741"/>
    </source>
</evidence>
<dbReference type="Gene3D" id="3.40.960.10">
    <property type="entry name" value="VSR Endonuclease"/>
    <property type="match status" value="1"/>
</dbReference>
<dbReference type="PANTHER" id="PTHR43788">
    <property type="entry name" value="DNA2/NAM7 HELICASE FAMILY MEMBER"/>
    <property type="match status" value="1"/>
</dbReference>
<dbReference type="Pfam" id="PF13086">
    <property type="entry name" value="AAA_11"/>
    <property type="match status" value="1"/>
</dbReference>